<dbReference type="PANTHER" id="PTHR43861">
    <property type="entry name" value="TRANS-ACONITATE 2-METHYLTRANSFERASE-RELATED"/>
    <property type="match status" value="1"/>
</dbReference>
<dbReference type="GO" id="GO:0032259">
    <property type="term" value="P:methylation"/>
    <property type="evidence" value="ECO:0007669"/>
    <property type="project" value="UniProtKB-KW"/>
</dbReference>
<evidence type="ECO:0000313" key="4">
    <source>
        <dbReference type="Proteomes" id="UP001225498"/>
    </source>
</evidence>
<dbReference type="CDD" id="cd02440">
    <property type="entry name" value="AdoMet_MTases"/>
    <property type="match status" value="1"/>
</dbReference>
<organism evidence="3 4">
    <name type="scientific">Stenotrophomonas maltophilia</name>
    <name type="common">Pseudomonas maltophilia</name>
    <name type="synonym">Xanthomonas maltophilia</name>
    <dbReference type="NCBI Taxonomy" id="40324"/>
    <lineage>
        <taxon>Bacteria</taxon>
        <taxon>Pseudomonadati</taxon>
        <taxon>Pseudomonadota</taxon>
        <taxon>Gammaproteobacteria</taxon>
        <taxon>Lysobacterales</taxon>
        <taxon>Lysobacteraceae</taxon>
        <taxon>Stenotrophomonas</taxon>
        <taxon>Stenotrophomonas maltophilia group</taxon>
    </lineage>
</organism>
<evidence type="ECO:0000259" key="2">
    <source>
        <dbReference type="Pfam" id="PF13649"/>
    </source>
</evidence>
<dbReference type="Proteomes" id="UP001225498">
    <property type="component" value="Unassembled WGS sequence"/>
</dbReference>
<proteinExistence type="predicted"/>
<dbReference type="InterPro" id="IPR041698">
    <property type="entry name" value="Methyltransf_25"/>
</dbReference>
<sequence>MAQKTTGLHSILSAPWAYDLLQNALGARKARNRLINEHARPGPQVTVLDIGCGTGEIVPHLPRGVRYHGFDLSPAYVEAATRRFGDRATFHCMDIADYQPDASAAPADPVLAVGILHHLDDDIAIKLMASARAQLKTGGHLITMDGTLIEGQSSIARRLILRDRGQNIREPEGYAALARHSFEEVDVTVRHDLLHVPYTHCVMECRA</sequence>
<accession>A0AAI9G283</accession>
<dbReference type="SUPFAM" id="SSF53335">
    <property type="entry name" value="S-adenosyl-L-methionine-dependent methyltransferases"/>
    <property type="match status" value="1"/>
</dbReference>
<keyword evidence="1" id="KW-0808">Transferase</keyword>
<dbReference type="AlphaFoldDB" id="A0AAI9G283"/>
<feature type="non-terminal residue" evidence="3">
    <location>
        <position position="207"/>
    </location>
</feature>
<comment type="caution">
    <text evidence="3">The sequence shown here is derived from an EMBL/GenBank/DDBJ whole genome shotgun (WGS) entry which is preliminary data.</text>
</comment>
<dbReference type="InterPro" id="IPR029063">
    <property type="entry name" value="SAM-dependent_MTases_sf"/>
</dbReference>
<reference evidence="3" key="1">
    <citation type="submission" date="2023-08" db="EMBL/GenBank/DDBJ databases">
        <authorList>
            <consortium name="Clinical and Environmental Microbiology Branch: Whole genome sequencing antimicrobial resistance pathogens in the healthcare setting"/>
        </authorList>
    </citation>
    <scope>NUCLEOTIDE SEQUENCE</scope>
    <source>
        <strain evidence="3">2023CJ-00293</strain>
    </source>
</reference>
<evidence type="ECO:0000256" key="1">
    <source>
        <dbReference type="ARBA" id="ARBA00022679"/>
    </source>
</evidence>
<keyword evidence="3" id="KW-0489">Methyltransferase</keyword>
<gene>
    <name evidence="3" type="ORF">REH87_003725</name>
</gene>
<dbReference type="GO" id="GO:0008168">
    <property type="term" value="F:methyltransferase activity"/>
    <property type="evidence" value="ECO:0007669"/>
    <property type="project" value="UniProtKB-KW"/>
</dbReference>
<dbReference type="Pfam" id="PF13649">
    <property type="entry name" value="Methyltransf_25"/>
    <property type="match status" value="1"/>
</dbReference>
<name>A0AAI9G283_STEMA</name>
<dbReference type="Gene3D" id="3.40.50.150">
    <property type="entry name" value="Vaccinia Virus protein VP39"/>
    <property type="match status" value="1"/>
</dbReference>
<dbReference type="EMBL" id="ABLTIR010000122">
    <property type="protein sequence ID" value="EKZ1928675.1"/>
    <property type="molecule type" value="Genomic_DNA"/>
</dbReference>
<feature type="domain" description="Methyltransferase" evidence="2">
    <location>
        <begin position="47"/>
        <end position="139"/>
    </location>
</feature>
<protein>
    <submittedName>
        <fullName evidence="3">Class I SAM-dependent methyltransferase</fullName>
    </submittedName>
</protein>
<evidence type="ECO:0000313" key="3">
    <source>
        <dbReference type="EMBL" id="EKZ1928675.1"/>
    </source>
</evidence>